<gene>
    <name evidence="2" type="ORF">BDY17DRAFT_321550</name>
</gene>
<organism evidence="2 3">
    <name type="scientific">Neohortaea acidophila</name>
    <dbReference type="NCBI Taxonomy" id="245834"/>
    <lineage>
        <taxon>Eukaryota</taxon>
        <taxon>Fungi</taxon>
        <taxon>Dikarya</taxon>
        <taxon>Ascomycota</taxon>
        <taxon>Pezizomycotina</taxon>
        <taxon>Dothideomycetes</taxon>
        <taxon>Dothideomycetidae</taxon>
        <taxon>Mycosphaerellales</taxon>
        <taxon>Teratosphaeriaceae</taxon>
        <taxon>Neohortaea</taxon>
    </lineage>
</organism>
<dbReference type="AlphaFoldDB" id="A0A6A6Q468"/>
<dbReference type="GeneID" id="54477645"/>
<dbReference type="OrthoDB" id="5235678at2759"/>
<reference evidence="2" key="1">
    <citation type="journal article" date="2020" name="Stud. Mycol.">
        <title>101 Dothideomycetes genomes: a test case for predicting lifestyles and emergence of pathogens.</title>
        <authorList>
            <person name="Haridas S."/>
            <person name="Albert R."/>
            <person name="Binder M."/>
            <person name="Bloem J."/>
            <person name="Labutti K."/>
            <person name="Salamov A."/>
            <person name="Andreopoulos B."/>
            <person name="Baker S."/>
            <person name="Barry K."/>
            <person name="Bills G."/>
            <person name="Bluhm B."/>
            <person name="Cannon C."/>
            <person name="Castanera R."/>
            <person name="Culley D."/>
            <person name="Daum C."/>
            <person name="Ezra D."/>
            <person name="Gonzalez J."/>
            <person name="Henrissat B."/>
            <person name="Kuo A."/>
            <person name="Liang C."/>
            <person name="Lipzen A."/>
            <person name="Lutzoni F."/>
            <person name="Magnuson J."/>
            <person name="Mondo S."/>
            <person name="Nolan M."/>
            <person name="Ohm R."/>
            <person name="Pangilinan J."/>
            <person name="Park H.-J."/>
            <person name="Ramirez L."/>
            <person name="Alfaro M."/>
            <person name="Sun H."/>
            <person name="Tritt A."/>
            <person name="Yoshinaga Y."/>
            <person name="Zwiers L.-H."/>
            <person name="Turgeon B."/>
            <person name="Goodwin S."/>
            <person name="Spatafora J."/>
            <person name="Crous P."/>
            <person name="Grigoriev I."/>
        </authorList>
    </citation>
    <scope>NUCLEOTIDE SEQUENCE</scope>
    <source>
        <strain evidence="2">CBS 113389</strain>
    </source>
</reference>
<accession>A0A6A6Q468</accession>
<dbReference type="Proteomes" id="UP000799767">
    <property type="component" value="Unassembled WGS sequence"/>
</dbReference>
<feature type="region of interest" description="Disordered" evidence="1">
    <location>
        <begin position="109"/>
        <end position="177"/>
    </location>
</feature>
<name>A0A6A6Q468_9PEZI</name>
<dbReference type="EMBL" id="MU001632">
    <property type="protein sequence ID" value="KAF2486784.1"/>
    <property type="molecule type" value="Genomic_DNA"/>
</dbReference>
<protein>
    <submittedName>
        <fullName evidence="2">Uncharacterized protein</fullName>
    </submittedName>
</protein>
<evidence type="ECO:0000313" key="3">
    <source>
        <dbReference type="Proteomes" id="UP000799767"/>
    </source>
</evidence>
<evidence type="ECO:0000256" key="1">
    <source>
        <dbReference type="SAM" id="MobiDB-lite"/>
    </source>
</evidence>
<evidence type="ECO:0000313" key="2">
    <source>
        <dbReference type="EMBL" id="KAF2486784.1"/>
    </source>
</evidence>
<sequence>MSNQWHSAFILATELICKIVTTRGKEIRVAYVSKTTDWRRVLLAESVQQDFAGMMEKKKDTFRPGTVEVAMKEPKHANAADPRQHFTVYGLNKYGEVFWVRHFYATGEEYEENEDESESDGESDDGGGSVCDGDHDDGGEDGCEDESPGEGESDGKEDSDDEDVARFEAETWPYTLF</sequence>
<proteinExistence type="predicted"/>
<feature type="compositionally biased region" description="Acidic residues" evidence="1">
    <location>
        <begin position="109"/>
        <end position="125"/>
    </location>
</feature>
<keyword evidence="3" id="KW-1185">Reference proteome</keyword>
<feature type="compositionally biased region" description="Acidic residues" evidence="1">
    <location>
        <begin position="134"/>
        <end position="163"/>
    </location>
</feature>
<dbReference type="RefSeq" id="XP_033593353.1">
    <property type="nucleotide sequence ID" value="XM_033736643.1"/>
</dbReference>